<evidence type="ECO:0000313" key="2">
    <source>
        <dbReference type="Proteomes" id="UP001432322"/>
    </source>
</evidence>
<organism evidence="1 2">
    <name type="scientific">Pristionchus fissidentatus</name>
    <dbReference type="NCBI Taxonomy" id="1538716"/>
    <lineage>
        <taxon>Eukaryota</taxon>
        <taxon>Metazoa</taxon>
        <taxon>Ecdysozoa</taxon>
        <taxon>Nematoda</taxon>
        <taxon>Chromadorea</taxon>
        <taxon>Rhabditida</taxon>
        <taxon>Rhabditina</taxon>
        <taxon>Diplogasteromorpha</taxon>
        <taxon>Diplogasteroidea</taxon>
        <taxon>Neodiplogasteridae</taxon>
        <taxon>Pristionchus</taxon>
    </lineage>
</organism>
<dbReference type="Proteomes" id="UP001432322">
    <property type="component" value="Unassembled WGS sequence"/>
</dbReference>
<feature type="non-terminal residue" evidence="1">
    <location>
        <position position="1"/>
    </location>
</feature>
<sequence>VKLSGESNSENFIARVHPSNPESSENYLRVSPLDFSTALPYHFIMDEECKLVFAGKELYNHLPRDLLVPG</sequence>
<keyword evidence="2" id="KW-1185">Reference proteome</keyword>
<evidence type="ECO:0008006" key="3">
    <source>
        <dbReference type="Google" id="ProtNLM"/>
    </source>
</evidence>
<proteinExistence type="predicted"/>
<accession>A0AAV5VUG8</accession>
<comment type="caution">
    <text evidence="1">The sequence shown here is derived from an EMBL/GenBank/DDBJ whole genome shotgun (WGS) entry which is preliminary data.</text>
</comment>
<reference evidence="1" key="1">
    <citation type="submission" date="2023-10" db="EMBL/GenBank/DDBJ databases">
        <title>Genome assembly of Pristionchus species.</title>
        <authorList>
            <person name="Yoshida K."/>
            <person name="Sommer R.J."/>
        </authorList>
    </citation>
    <scope>NUCLEOTIDE SEQUENCE</scope>
    <source>
        <strain evidence="1">RS5133</strain>
    </source>
</reference>
<evidence type="ECO:0000313" key="1">
    <source>
        <dbReference type="EMBL" id="GMT23141.1"/>
    </source>
</evidence>
<dbReference type="Gene3D" id="3.30.450.260">
    <property type="entry name" value="Haem NO binding associated domain"/>
    <property type="match status" value="1"/>
</dbReference>
<name>A0AAV5VUG8_9BILA</name>
<dbReference type="AlphaFoldDB" id="A0AAV5VUG8"/>
<gene>
    <name evidence="1" type="ORF">PFISCL1PPCAC_14438</name>
</gene>
<dbReference type="EMBL" id="BTSY01000004">
    <property type="protein sequence ID" value="GMT23141.1"/>
    <property type="molecule type" value="Genomic_DNA"/>
</dbReference>
<feature type="non-terminal residue" evidence="1">
    <location>
        <position position="70"/>
    </location>
</feature>
<dbReference type="InterPro" id="IPR042463">
    <property type="entry name" value="HNOB_dom_associated_sf"/>
</dbReference>
<protein>
    <recommendedName>
        <fullName evidence="3">Guanylate cyclase</fullName>
    </recommendedName>
</protein>